<protein>
    <recommendedName>
        <fullName evidence="2">Cytochrome c domain-containing protein</fullName>
    </recommendedName>
</protein>
<evidence type="ECO:0000313" key="1">
    <source>
        <dbReference type="EMBL" id="SVD57160.1"/>
    </source>
</evidence>
<dbReference type="Gene3D" id="1.10.760.10">
    <property type="entry name" value="Cytochrome c-like domain"/>
    <property type="match status" value="1"/>
</dbReference>
<dbReference type="GO" id="GO:0020037">
    <property type="term" value="F:heme binding"/>
    <property type="evidence" value="ECO:0007669"/>
    <property type="project" value="InterPro"/>
</dbReference>
<dbReference type="GO" id="GO:0009055">
    <property type="term" value="F:electron transfer activity"/>
    <property type="evidence" value="ECO:0007669"/>
    <property type="project" value="InterPro"/>
</dbReference>
<name>A0A382WF04_9ZZZZ</name>
<sequence length="96" mass="10341">MIRFPCLAVSLPLILGQVIFAQKAKVEPNSIDHAGLLKAMGSKNFTKGEAIYANLCVNCHGRDGKKPTLPVARAFGTGELKFGTDPYSMFQTLTKG</sequence>
<gene>
    <name evidence="1" type="ORF">METZ01_LOCUS410014</name>
</gene>
<dbReference type="AlphaFoldDB" id="A0A382WF04"/>
<dbReference type="InterPro" id="IPR036909">
    <property type="entry name" value="Cyt_c-like_dom_sf"/>
</dbReference>
<dbReference type="SUPFAM" id="SSF46626">
    <property type="entry name" value="Cytochrome c"/>
    <property type="match status" value="1"/>
</dbReference>
<proteinExistence type="predicted"/>
<organism evidence="1">
    <name type="scientific">marine metagenome</name>
    <dbReference type="NCBI Taxonomy" id="408172"/>
    <lineage>
        <taxon>unclassified sequences</taxon>
        <taxon>metagenomes</taxon>
        <taxon>ecological metagenomes</taxon>
    </lineage>
</organism>
<dbReference type="EMBL" id="UINC01159200">
    <property type="protein sequence ID" value="SVD57160.1"/>
    <property type="molecule type" value="Genomic_DNA"/>
</dbReference>
<evidence type="ECO:0008006" key="2">
    <source>
        <dbReference type="Google" id="ProtNLM"/>
    </source>
</evidence>
<accession>A0A382WF04</accession>
<reference evidence="1" key="1">
    <citation type="submission" date="2018-05" db="EMBL/GenBank/DDBJ databases">
        <authorList>
            <person name="Lanie J.A."/>
            <person name="Ng W.-L."/>
            <person name="Kazmierczak K.M."/>
            <person name="Andrzejewski T.M."/>
            <person name="Davidsen T.M."/>
            <person name="Wayne K.J."/>
            <person name="Tettelin H."/>
            <person name="Glass J.I."/>
            <person name="Rusch D."/>
            <person name="Podicherti R."/>
            <person name="Tsui H.-C.T."/>
            <person name="Winkler M.E."/>
        </authorList>
    </citation>
    <scope>NUCLEOTIDE SEQUENCE</scope>
</reference>
<feature type="non-terminal residue" evidence="1">
    <location>
        <position position="96"/>
    </location>
</feature>